<comment type="similarity">
    <text evidence="1 5 8">Belongs to the pyrroline-5-carboxylate reductase family.</text>
</comment>
<dbReference type="HAMAP" id="MF_01925">
    <property type="entry name" value="P5C_reductase"/>
    <property type="match status" value="1"/>
</dbReference>
<evidence type="ECO:0000256" key="6">
    <source>
        <dbReference type="NCBIfam" id="TIGR00112"/>
    </source>
</evidence>
<gene>
    <name evidence="5" type="primary">proC</name>
    <name evidence="11" type="ORF">AWC04_11375</name>
</gene>
<keyword evidence="5" id="KW-0963">Cytoplasm</keyword>
<name>A0A1X1RD68_MYCFA</name>
<comment type="pathway">
    <text evidence="5 8">Amino-acid biosynthesis; L-proline biosynthesis; L-proline from L-glutamate 5-semialdehyde: step 1/1.</text>
</comment>
<evidence type="ECO:0000256" key="7">
    <source>
        <dbReference type="PIRSR" id="PIRSR000193-1"/>
    </source>
</evidence>
<reference evidence="11 12" key="1">
    <citation type="submission" date="2016-01" db="EMBL/GenBank/DDBJ databases">
        <title>The new phylogeny of the genus Mycobacterium.</title>
        <authorList>
            <person name="Tarcisio F."/>
            <person name="Conor M."/>
            <person name="Antonella G."/>
            <person name="Elisabetta G."/>
            <person name="Giulia F.S."/>
            <person name="Sara T."/>
            <person name="Anna F."/>
            <person name="Clotilde B."/>
            <person name="Roberto B."/>
            <person name="Veronica D.S."/>
            <person name="Fabio R."/>
            <person name="Monica P."/>
            <person name="Olivier J."/>
            <person name="Enrico T."/>
            <person name="Nicola S."/>
        </authorList>
    </citation>
    <scope>NUCLEOTIDE SEQUENCE [LARGE SCALE GENOMIC DNA]</scope>
    <source>
        <strain evidence="11 12">DSM 44179</strain>
    </source>
</reference>
<dbReference type="InterPro" id="IPR000304">
    <property type="entry name" value="Pyrroline-COOH_reductase"/>
</dbReference>
<comment type="catalytic activity">
    <reaction evidence="5">
        <text>L-proline + NAD(+) = (S)-1-pyrroline-5-carboxylate + NADH + 2 H(+)</text>
        <dbReference type="Rhea" id="RHEA:14105"/>
        <dbReference type="ChEBI" id="CHEBI:15378"/>
        <dbReference type="ChEBI" id="CHEBI:17388"/>
        <dbReference type="ChEBI" id="CHEBI:57540"/>
        <dbReference type="ChEBI" id="CHEBI:57945"/>
        <dbReference type="ChEBI" id="CHEBI:60039"/>
        <dbReference type="EC" id="1.5.1.2"/>
    </reaction>
</comment>
<dbReference type="SUPFAM" id="SSF51735">
    <property type="entry name" value="NAD(P)-binding Rossmann-fold domains"/>
    <property type="match status" value="1"/>
</dbReference>
<comment type="function">
    <text evidence="4 5">Catalyzes the reduction of 1-pyrroline-5-carboxylate (PCA) to L-proline.</text>
</comment>
<keyword evidence="5 8" id="KW-0641">Proline biosynthesis</keyword>
<dbReference type="AlphaFoldDB" id="A0A1X1RD68"/>
<evidence type="ECO:0000256" key="5">
    <source>
        <dbReference type="HAMAP-Rule" id="MF_01925"/>
    </source>
</evidence>
<dbReference type="InterPro" id="IPR029036">
    <property type="entry name" value="P5CR_dimer"/>
</dbReference>
<accession>A0A1X1RD68</accession>
<keyword evidence="2 5" id="KW-0521">NADP</keyword>
<dbReference type="Proteomes" id="UP000193484">
    <property type="component" value="Unassembled WGS sequence"/>
</dbReference>
<dbReference type="InterPro" id="IPR008927">
    <property type="entry name" value="6-PGluconate_DH-like_C_sf"/>
</dbReference>
<organism evidence="11 12">
    <name type="scientific">Mycolicibacterium fallax</name>
    <name type="common">Mycobacterium fallax</name>
    <dbReference type="NCBI Taxonomy" id="1793"/>
    <lineage>
        <taxon>Bacteria</taxon>
        <taxon>Bacillati</taxon>
        <taxon>Actinomycetota</taxon>
        <taxon>Actinomycetes</taxon>
        <taxon>Mycobacteriales</taxon>
        <taxon>Mycobacteriaceae</taxon>
        <taxon>Mycolicibacterium</taxon>
    </lineage>
</organism>
<comment type="catalytic activity">
    <reaction evidence="5 8">
        <text>L-proline + NADP(+) = (S)-1-pyrroline-5-carboxylate + NADPH + 2 H(+)</text>
        <dbReference type="Rhea" id="RHEA:14109"/>
        <dbReference type="ChEBI" id="CHEBI:15378"/>
        <dbReference type="ChEBI" id="CHEBI:17388"/>
        <dbReference type="ChEBI" id="CHEBI:57783"/>
        <dbReference type="ChEBI" id="CHEBI:58349"/>
        <dbReference type="ChEBI" id="CHEBI:60039"/>
        <dbReference type="EC" id="1.5.1.2"/>
    </reaction>
</comment>
<evidence type="ECO:0000313" key="11">
    <source>
        <dbReference type="EMBL" id="ORV03218.1"/>
    </source>
</evidence>
<dbReference type="Gene3D" id="3.40.50.720">
    <property type="entry name" value="NAD(P)-binding Rossmann-like Domain"/>
    <property type="match status" value="1"/>
</dbReference>
<evidence type="ECO:0000256" key="3">
    <source>
        <dbReference type="ARBA" id="ARBA00023002"/>
    </source>
</evidence>
<dbReference type="InterPro" id="IPR053790">
    <property type="entry name" value="P5CR-like_CS"/>
</dbReference>
<feature type="binding site" evidence="7">
    <location>
        <begin position="7"/>
        <end position="12"/>
    </location>
    <ligand>
        <name>NADP(+)</name>
        <dbReference type="ChEBI" id="CHEBI:58349"/>
    </ligand>
</feature>
<dbReference type="PANTHER" id="PTHR11645:SF0">
    <property type="entry name" value="PYRROLINE-5-CARBOXYLATE REDUCTASE 3"/>
    <property type="match status" value="1"/>
</dbReference>
<dbReference type="NCBIfam" id="TIGR00112">
    <property type="entry name" value="proC"/>
    <property type="match status" value="1"/>
</dbReference>
<evidence type="ECO:0000259" key="9">
    <source>
        <dbReference type="Pfam" id="PF03807"/>
    </source>
</evidence>
<dbReference type="SUPFAM" id="SSF48179">
    <property type="entry name" value="6-phosphogluconate dehydrogenase C-terminal domain-like"/>
    <property type="match status" value="1"/>
</dbReference>
<feature type="domain" description="Pyrroline-5-carboxylate reductase catalytic N-terminal" evidence="9">
    <location>
        <begin position="3"/>
        <end position="103"/>
    </location>
</feature>
<dbReference type="EMBL" id="LQOJ01000039">
    <property type="protein sequence ID" value="ORV03218.1"/>
    <property type="molecule type" value="Genomic_DNA"/>
</dbReference>
<keyword evidence="12" id="KW-1185">Reference proteome</keyword>
<evidence type="ECO:0000259" key="10">
    <source>
        <dbReference type="Pfam" id="PF14748"/>
    </source>
</evidence>
<dbReference type="OrthoDB" id="9805754at2"/>
<dbReference type="PIRSF" id="PIRSF000193">
    <property type="entry name" value="Pyrrol-5-carb_rd"/>
    <property type="match status" value="1"/>
</dbReference>
<evidence type="ECO:0000256" key="4">
    <source>
        <dbReference type="ARBA" id="ARBA00058118"/>
    </source>
</evidence>
<dbReference type="Gene3D" id="1.10.3730.10">
    <property type="entry name" value="ProC C-terminal domain-like"/>
    <property type="match status" value="1"/>
</dbReference>
<evidence type="ECO:0000313" key="12">
    <source>
        <dbReference type="Proteomes" id="UP000193484"/>
    </source>
</evidence>
<dbReference type="GO" id="GO:0004735">
    <property type="term" value="F:pyrroline-5-carboxylate reductase activity"/>
    <property type="evidence" value="ECO:0007669"/>
    <property type="project" value="UniProtKB-UniRule"/>
</dbReference>
<dbReference type="GO" id="GO:0055129">
    <property type="term" value="P:L-proline biosynthetic process"/>
    <property type="evidence" value="ECO:0007669"/>
    <property type="project" value="UniProtKB-UniRule"/>
</dbReference>
<evidence type="ECO:0000256" key="1">
    <source>
        <dbReference type="ARBA" id="ARBA00005525"/>
    </source>
</evidence>
<dbReference type="InterPro" id="IPR028939">
    <property type="entry name" value="P5C_Rdtase_cat_N"/>
</dbReference>
<dbReference type="Pfam" id="PF14748">
    <property type="entry name" value="P5CR_dimer"/>
    <property type="match status" value="1"/>
</dbReference>
<dbReference type="RefSeq" id="WP_085096158.1">
    <property type="nucleotide sequence ID" value="NZ_AP022603.1"/>
</dbReference>
<dbReference type="UniPathway" id="UPA00098">
    <property type="reaction ID" value="UER00361"/>
</dbReference>
<feature type="binding site" evidence="7">
    <location>
        <begin position="68"/>
        <end position="71"/>
    </location>
    <ligand>
        <name>NADP(+)</name>
        <dbReference type="ChEBI" id="CHEBI:58349"/>
    </ligand>
</feature>
<evidence type="ECO:0000256" key="2">
    <source>
        <dbReference type="ARBA" id="ARBA00022857"/>
    </source>
</evidence>
<feature type="domain" description="Pyrroline-5-carboxylate reductase dimerisation" evidence="10">
    <location>
        <begin position="166"/>
        <end position="286"/>
    </location>
</feature>
<dbReference type="GO" id="GO:0005737">
    <property type="term" value="C:cytoplasm"/>
    <property type="evidence" value="ECO:0007669"/>
    <property type="project" value="UniProtKB-SubCell"/>
</dbReference>
<sequence>MARIAIIGGGSMGEAILAGLLRSGRQVKDLVVVEKAPARARQLSTTYAVQVTSDIADAAGHAGYVVVAVKPTDVAQVVTEIAAASVKGDDGIAEQVFVSVAAGVSTAFYESSLPAGAAVVRAMPNAPALVGAGVTALARGRFATPEQLREVAALFEAVGSVEEVPEAQLDAVTAVSGSGPAYFFLMVEALVDAGVAAGLTRSVATDLAVQTMAGSAAMLLERMDRDRRGADGALPGGIDTTAAQLRATVTSPGGTTAAGLRELEKGGLRAAVAAAVESAKTRSEQLGITPE</sequence>
<dbReference type="PANTHER" id="PTHR11645">
    <property type="entry name" value="PYRROLINE-5-CARBOXYLATE REDUCTASE"/>
    <property type="match status" value="1"/>
</dbReference>
<protein>
    <recommendedName>
        <fullName evidence="5 6">Pyrroline-5-carboxylate reductase</fullName>
        <shortName evidence="5">P5C reductase</shortName>
        <shortName evidence="5">P5CR</shortName>
        <ecNumber evidence="5 6">1.5.1.2</ecNumber>
    </recommendedName>
    <alternativeName>
        <fullName evidence="5">PCA reductase</fullName>
    </alternativeName>
</protein>
<dbReference type="PROSITE" id="PS00521">
    <property type="entry name" value="P5CR"/>
    <property type="match status" value="1"/>
</dbReference>
<dbReference type="EC" id="1.5.1.2" evidence="5 6"/>
<keyword evidence="5 8" id="KW-0028">Amino-acid biosynthesis</keyword>
<comment type="subcellular location">
    <subcellularLocation>
        <location evidence="5">Cytoplasm</location>
    </subcellularLocation>
</comment>
<comment type="caution">
    <text evidence="11">The sequence shown here is derived from an EMBL/GenBank/DDBJ whole genome shotgun (WGS) entry which is preliminary data.</text>
</comment>
<dbReference type="STRING" id="1793.AWC04_11375"/>
<proteinExistence type="inferred from homology"/>
<keyword evidence="3 5" id="KW-0560">Oxidoreductase</keyword>
<dbReference type="Pfam" id="PF03807">
    <property type="entry name" value="F420_oxidored"/>
    <property type="match status" value="1"/>
</dbReference>
<dbReference type="InterPro" id="IPR036291">
    <property type="entry name" value="NAD(P)-bd_dom_sf"/>
</dbReference>
<evidence type="ECO:0000256" key="8">
    <source>
        <dbReference type="RuleBase" id="RU003903"/>
    </source>
</evidence>
<dbReference type="FunFam" id="1.10.3730.10:FF:000001">
    <property type="entry name" value="Pyrroline-5-carboxylate reductase"/>
    <property type="match status" value="1"/>
</dbReference>